<dbReference type="InterPro" id="IPR051319">
    <property type="entry name" value="Oligoribo/pAp-PDE_c-di-AMP_PDE"/>
</dbReference>
<name>A0A1T4W894_9BACT</name>
<dbReference type="InterPro" id="IPR003156">
    <property type="entry name" value="DHHA1_dom"/>
</dbReference>
<proteinExistence type="predicted"/>
<evidence type="ECO:0000259" key="2">
    <source>
        <dbReference type="Pfam" id="PF02272"/>
    </source>
</evidence>
<dbReference type="STRING" id="1121442.SAMN02745702_01736"/>
<dbReference type="OrthoDB" id="9803668at2"/>
<dbReference type="InterPro" id="IPR001667">
    <property type="entry name" value="DDH_dom"/>
</dbReference>
<protein>
    <submittedName>
        <fullName evidence="3">Phosphoesterase RecJ domain-containing protein</fullName>
    </submittedName>
</protein>
<keyword evidence="4" id="KW-1185">Reference proteome</keyword>
<feature type="domain" description="DDH" evidence="1">
    <location>
        <begin position="18"/>
        <end position="155"/>
    </location>
</feature>
<organism evidence="3 4">
    <name type="scientific">Desulfobaculum bizertense DSM 18034</name>
    <dbReference type="NCBI Taxonomy" id="1121442"/>
    <lineage>
        <taxon>Bacteria</taxon>
        <taxon>Pseudomonadati</taxon>
        <taxon>Thermodesulfobacteriota</taxon>
        <taxon>Desulfovibrionia</taxon>
        <taxon>Desulfovibrionales</taxon>
        <taxon>Desulfovibrionaceae</taxon>
        <taxon>Desulfobaculum</taxon>
    </lineage>
</organism>
<dbReference type="Pfam" id="PF02272">
    <property type="entry name" value="DHHA1"/>
    <property type="match status" value="1"/>
</dbReference>
<dbReference type="RefSeq" id="WP_159445958.1">
    <property type="nucleotide sequence ID" value="NZ_FUYA01000005.1"/>
</dbReference>
<accession>A0A1T4W894</accession>
<dbReference type="AlphaFoldDB" id="A0A1T4W894"/>
<evidence type="ECO:0000313" key="4">
    <source>
        <dbReference type="Proteomes" id="UP000189733"/>
    </source>
</evidence>
<dbReference type="Pfam" id="PF01368">
    <property type="entry name" value="DHH"/>
    <property type="match status" value="1"/>
</dbReference>
<dbReference type="EMBL" id="FUYA01000005">
    <property type="protein sequence ID" value="SKA72911.1"/>
    <property type="molecule type" value="Genomic_DNA"/>
</dbReference>
<dbReference type="Proteomes" id="UP000189733">
    <property type="component" value="Unassembled WGS sequence"/>
</dbReference>
<reference evidence="3 4" key="1">
    <citation type="submission" date="2017-02" db="EMBL/GenBank/DDBJ databases">
        <authorList>
            <person name="Peterson S.W."/>
        </authorList>
    </citation>
    <scope>NUCLEOTIDE SEQUENCE [LARGE SCALE GENOMIC DNA]</scope>
    <source>
        <strain evidence="3 4">DSM 18034</strain>
    </source>
</reference>
<dbReference type="InterPro" id="IPR038763">
    <property type="entry name" value="DHH_sf"/>
</dbReference>
<dbReference type="PANTHER" id="PTHR47618:SF1">
    <property type="entry name" value="BIFUNCTIONAL OLIGORIBONUCLEASE AND PAP PHOSPHATASE NRNA"/>
    <property type="match status" value="1"/>
</dbReference>
<dbReference type="Gene3D" id="3.90.1640.10">
    <property type="entry name" value="inorganic pyrophosphatase (n-terminal core)"/>
    <property type="match status" value="1"/>
</dbReference>
<dbReference type="SUPFAM" id="SSF64182">
    <property type="entry name" value="DHH phosphoesterases"/>
    <property type="match status" value="1"/>
</dbReference>
<sequence>MTTPRTTIKDILSGGSSFLIAAHENPDGDALGSSVALAHVLTELGKDVIVYNASGIPDYLSWLSLPCPVVHELPEMRPEWVICLDSGDLDRLGDEFAESFSRRGSINIDHHLGNPEYAEINWVDPSASSVGEMIGQLAQELDVPLVDGLGEAVYLAMVTDTGHFSYGNTSPDTMRLAASIIESGLDVGAFNARLQNQWTLSRLHLTSKAYERAELHFAGQIATIEVTQAMLDETGSTREDCGDLVNSIRRIRGVKGAISLREERPSLTKVSLRAAGELDVRAISAELGGGGHKNAAGIKLNLSLEDAKALLLETASKYLPDGEA</sequence>
<dbReference type="Gene3D" id="3.10.310.30">
    <property type="match status" value="1"/>
</dbReference>
<evidence type="ECO:0000313" key="3">
    <source>
        <dbReference type="EMBL" id="SKA72911.1"/>
    </source>
</evidence>
<feature type="domain" description="DHHA1" evidence="2">
    <location>
        <begin position="233"/>
        <end position="318"/>
    </location>
</feature>
<dbReference type="PANTHER" id="PTHR47618">
    <property type="entry name" value="BIFUNCTIONAL OLIGORIBONUCLEASE AND PAP PHOSPHATASE NRNA"/>
    <property type="match status" value="1"/>
</dbReference>
<dbReference type="GO" id="GO:0003676">
    <property type="term" value="F:nucleic acid binding"/>
    <property type="evidence" value="ECO:0007669"/>
    <property type="project" value="InterPro"/>
</dbReference>
<evidence type="ECO:0000259" key="1">
    <source>
        <dbReference type="Pfam" id="PF01368"/>
    </source>
</evidence>
<gene>
    <name evidence="3" type="ORF">SAMN02745702_01736</name>
</gene>